<sequence length="261" mass="26817">MNMSQFQKAEYFASLHVAGNPLLLQNAWDAGSAKAIAGAGGKAIATSSWAVAAAHGYEDGEAIPLELAQMIVGRIAATTDLPVTVDVEGGYSDEDPVLAGNISRFLDAGVVGINFEDRIVAGTGLYGVERQAARIAAIRAMTTARAIPLFINARTDLFLGTDGGHASLMDEAKRRADAYAAAGASGFFVPGLSDDGLIAEICAASTLPINVMVMDGVSPADRLAALGVARISYGPIPYMETMAGLASAVRDELSPSAKAAA</sequence>
<reference evidence="1 2" key="1">
    <citation type="submission" date="2017-06" db="EMBL/GenBank/DDBJ databases">
        <authorList>
            <person name="Kim H.J."/>
            <person name="Triplett B.A."/>
        </authorList>
    </citation>
    <scope>NUCLEOTIDE SEQUENCE [LARGE SCALE GENOMIC DNA]</scope>
    <source>
        <strain evidence="1 2">DS15</strain>
    </source>
</reference>
<dbReference type="PANTHER" id="PTHR42905">
    <property type="entry name" value="PHOSPHOENOLPYRUVATE CARBOXYLASE"/>
    <property type="match status" value="1"/>
</dbReference>
<accession>A0A239HCL4</accession>
<dbReference type="CDD" id="cd00377">
    <property type="entry name" value="ICL_PEPM"/>
    <property type="match status" value="1"/>
</dbReference>
<keyword evidence="2" id="KW-1185">Reference proteome</keyword>
<dbReference type="InterPro" id="IPR040442">
    <property type="entry name" value="Pyrv_kinase-like_dom_sf"/>
</dbReference>
<dbReference type="RefSeq" id="WP_245836651.1">
    <property type="nucleotide sequence ID" value="NZ_FZPA01000005.1"/>
</dbReference>
<dbReference type="PANTHER" id="PTHR42905:SF16">
    <property type="entry name" value="CARBOXYPHOSPHONOENOLPYRUVATE PHOSPHONOMUTASE-LIKE PROTEIN (AFU_ORTHOLOGUE AFUA_5G07230)"/>
    <property type="match status" value="1"/>
</dbReference>
<dbReference type="SUPFAM" id="SSF51621">
    <property type="entry name" value="Phosphoenolpyruvate/pyruvate domain"/>
    <property type="match status" value="1"/>
</dbReference>
<dbReference type="InterPro" id="IPR039556">
    <property type="entry name" value="ICL/PEPM"/>
</dbReference>
<proteinExistence type="predicted"/>
<keyword evidence="1" id="KW-0456">Lyase</keyword>
<dbReference type="EMBL" id="FZPA01000005">
    <property type="protein sequence ID" value="SNS78543.1"/>
    <property type="molecule type" value="Genomic_DNA"/>
</dbReference>
<name>A0A239HCL4_9SPHN</name>
<dbReference type="AlphaFoldDB" id="A0A239HCL4"/>
<dbReference type="GO" id="GO:0016829">
    <property type="term" value="F:lyase activity"/>
    <property type="evidence" value="ECO:0007669"/>
    <property type="project" value="UniProtKB-KW"/>
</dbReference>
<organism evidence="1 2">
    <name type="scientific">Sphingopyxis indica</name>
    <dbReference type="NCBI Taxonomy" id="436663"/>
    <lineage>
        <taxon>Bacteria</taxon>
        <taxon>Pseudomonadati</taxon>
        <taxon>Pseudomonadota</taxon>
        <taxon>Alphaproteobacteria</taxon>
        <taxon>Sphingomonadales</taxon>
        <taxon>Sphingomonadaceae</taxon>
        <taxon>Sphingopyxis</taxon>
    </lineage>
</organism>
<dbReference type="Pfam" id="PF13714">
    <property type="entry name" value="PEP_mutase"/>
    <property type="match status" value="1"/>
</dbReference>
<dbReference type="Proteomes" id="UP000198339">
    <property type="component" value="Unassembled WGS sequence"/>
</dbReference>
<gene>
    <name evidence="1" type="ORF">SAMN06295955_10567</name>
</gene>
<dbReference type="InterPro" id="IPR015813">
    <property type="entry name" value="Pyrv/PenolPyrv_kinase-like_dom"/>
</dbReference>
<protein>
    <submittedName>
        <fullName evidence="1">2-Methylisocitrate lyase, PEP mutase family</fullName>
    </submittedName>
</protein>
<dbReference type="Gene3D" id="3.20.20.60">
    <property type="entry name" value="Phosphoenolpyruvate-binding domains"/>
    <property type="match status" value="1"/>
</dbReference>
<evidence type="ECO:0000313" key="2">
    <source>
        <dbReference type="Proteomes" id="UP000198339"/>
    </source>
</evidence>
<evidence type="ECO:0000313" key="1">
    <source>
        <dbReference type="EMBL" id="SNS78543.1"/>
    </source>
</evidence>